<name>A0ABN8R2A8_9CNID</name>
<protein>
    <submittedName>
        <fullName evidence="1">Uncharacterized protein</fullName>
    </submittedName>
</protein>
<comment type="caution">
    <text evidence="1">The sequence shown here is derived from an EMBL/GenBank/DDBJ whole genome shotgun (WGS) entry which is preliminary data.</text>
</comment>
<organism evidence="1 2">
    <name type="scientific">Porites lobata</name>
    <dbReference type="NCBI Taxonomy" id="104759"/>
    <lineage>
        <taxon>Eukaryota</taxon>
        <taxon>Metazoa</taxon>
        <taxon>Cnidaria</taxon>
        <taxon>Anthozoa</taxon>
        <taxon>Hexacorallia</taxon>
        <taxon>Scleractinia</taxon>
        <taxon>Fungiina</taxon>
        <taxon>Poritidae</taxon>
        <taxon>Porites</taxon>
    </lineage>
</organism>
<evidence type="ECO:0000313" key="1">
    <source>
        <dbReference type="EMBL" id="CAH3173462.1"/>
    </source>
</evidence>
<dbReference type="Proteomes" id="UP001159405">
    <property type="component" value="Unassembled WGS sequence"/>
</dbReference>
<keyword evidence="2" id="KW-1185">Reference proteome</keyword>
<accession>A0ABN8R2A8</accession>
<evidence type="ECO:0000313" key="2">
    <source>
        <dbReference type="Proteomes" id="UP001159405"/>
    </source>
</evidence>
<gene>
    <name evidence="1" type="ORF">PLOB_00014125</name>
</gene>
<dbReference type="EMBL" id="CALNXK010000181">
    <property type="protein sequence ID" value="CAH3173462.1"/>
    <property type="molecule type" value="Genomic_DNA"/>
</dbReference>
<sequence>MILSLLYFIGVYFPDSRHYYYTNNRYHARFPAQSKDILTKVTLLKEIEEEERASVRGNKSKECGYTGLSIMHRLWPLYGFRYDKDLVFDEMHTVQLNVVKEALDHLLSDEDHPVDWYEVDRRLQKLSWTAEFRASRLPRGITTRLGYWKAEEYSRFAWPASEAVFAGLLTQSQSECWSCVARIEEFIQNHSRSGWNEADADTFHRVALRYTVLVEEAHGPQRCVISLHNLQHFREDIHRFSGLDNYACWVKERAVKRYIRQSNNHKNIEVTFAATEMRREVLKIKGNKEESLERDKVNLQKLWAKSLSQAKLFYARNDDVRCQGHRGILVGGLQNYDLPQGTRRTIAECCTSEICEVDEHGNCCRSFWLPEHGYSGLLYREKENVIVIVPDDGEIVTSIDTIFTVPVLGQRRAFIKAKKFEWDGYSIDSIHRKVKETNDFVITELENVSRKVMLQQSTTAHDSFLVIDFMRRLFPIALGTVVLPYYPVVNDMILVRGAAIDDVWRARVVAYNLPRKFVLGRFFVKEDEIWIPERGTLNQNIAFASILSIASGIWLREFDRWQEN</sequence>
<proteinExistence type="predicted"/>
<reference evidence="1 2" key="1">
    <citation type="submission" date="2022-05" db="EMBL/GenBank/DDBJ databases">
        <authorList>
            <consortium name="Genoscope - CEA"/>
            <person name="William W."/>
        </authorList>
    </citation>
    <scope>NUCLEOTIDE SEQUENCE [LARGE SCALE GENOMIC DNA]</scope>
</reference>